<evidence type="ECO:0000313" key="4">
    <source>
        <dbReference type="Proteomes" id="UP000216533"/>
    </source>
</evidence>
<sequence>MRTFLTFALGAGVSLFIAFKAKEYLRKMTPDAVREQAAQKRDDLLGEAREMWRDLRSAMDEREAELREVLGLDEESDSAETQAYARRVQSDA</sequence>
<keyword evidence="3" id="KW-1185">Reference proteome</keyword>
<dbReference type="Proteomes" id="UP000216300">
    <property type="component" value="Unassembled WGS sequence"/>
</dbReference>
<dbReference type="EMBL" id="NMVJ01000006">
    <property type="protein sequence ID" value="OYN91035.1"/>
    <property type="molecule type" value="Genomic_DNA"/>
</dbReference>
<reference evidence="3 4" key="1">
    <citation type="submission" date="2017-07" db="EMBL/GenBank/DDBJ databases">
        <title>Draft whole genome sequences of clinical Proprionibacteriaceae strains.</title>
        <authorList>
            <person name="Bernier A.-M."/>
            <person name="Bernard K."/>
            <person name="Domingo M.-C."/>
        </authorList>
    </citation>
    <scope>NUCLEOTIDE SEQUENCE [LARGE SCALE GENOMIC DNA]</scope>
    <source>
        <strain evidence="2 3">NML 150081</strain>
        <strain evidence="1 4">NML 160184</strain>
    </source>
</reference>
<dbReference type="Proteomes" id="UP000216533">
    <property type="component" value="Unassembled WGS sequence"/>
</dbReference>
<gene>
    <name evidence="2" type="ORF">CGZ91_06080</name>
    <name evidence="1" type="ORF">CGZ92_09320</name>
</gene>
<evidence type="ECO:0000313" key="3">
    <source>
        <dbReference type="Proteomes" id="UP000216300"/>
    </source>
</evidence>
<dbReference type="EMBL" id="NMVI01000018">
    <property type="protein sequence ID" value="OYN86529.1"/>
    <property type="molecule type" value="Genomic_DNA"/>
</dbReference>
<proteinExistence type="predicted"/>
<evidence type="ECO:0000313" key="2">
    <source>
        <dbReference type="EMBL" id="OYN91035.1"/>
    </source>
</evidence>
<organism evidence="2 3">
    <name type="scientific">Parenemella sanctibonifatiensis</name>
    <dbReference type="NCBI Taxonomy" id="2016505"/>
    <lineage>
        <taxon>Bacteria</taxon>
        <taxon>Bacillati</taxon>
        <taxon>Actinomycetota</taxon>
        <taxon>Actinomycetes</taxon>
        <taxon>Propionibacteriales</taxon>
        <taxon>Propionibacteriaceae</taxon>
        <taxon>Parenemella</taxon>
    </lineage>
</organism>
<accession>A0A255EN50</accession>
<accession>A0A255E4Q2</accession>
<evidence type="ECO:0000313" key="1">
    <source>
        <dbReference type="EMBL" id="OYN86529.1"/>
    </source>
</evidence>
<dbReference type="AlphaFoldDB" id="A0A255EN50"/>
<name>A0A255EN50_9ACTN</name>
<dbReference type="OrthoDB" id="3733427at2"/>
<comment type="caution">
    <text evidence="2">The sequence shown here is derived from an EMBL/GenBank/DDBJ whole genome shotgun (WGS) entry which is preliminary data.</text>
</comment>
<dbReference type="RefSeq" id="WP_094451096.1">
    <property type="nucleotide sequence ID" value="NZ_NMVI01000018.1"/>
</dbReference>
<protein>
    <submittedName>
        <fullName evidence="2">Uncharacterized protein</fullName>
    </submittedName>
</protein>